<evidence type="ECO:0000313" key="2">
    <source>
        <dbReference type="EMBL" id="SHJ68772.1"/>
    </source>
</evidence>
<feature type="transmembrane region" description="Helical" evidence="1">
    <location>
        <begin position="159"/>
        <end position="179"/>
    </location>
</feature>
<dbReference type="SUPFAM" id="SSF81442">
    <property type="entry name" value="Cytochrome c oxidase subunit I-like"/>
    <property type="match status" value="1"/>
</dbReference>
<dbReference type="InterPro" id="IPR036927">
    <property type="entry name" value="Cyt_c_oxase-like_su1_sf"/>
</dbReference>
<keyword evidence="3" id="KW-1185">Reference proteome</keyword>
<dbReference type="Proteomes" id="UP000184342">
    <property type="component" value="Unassembled WGS sequence"/>
</dbReference>
<feature type="transmembrane region" description="Helical" evidence="1">
    <location>
        <begin position="51"/>
        <end position="71"/>
    </location>
</feature>
<accession>A0A1M6LC77</accession>
<dbReference type="AlphaFoldDB" id="A0A1M6LC77"/>
<sequence length="219" mass="25216">MKNKTESADGCKITFYTLVWSFLLGSFFGYCIETAVYFYKRGYFVNRQGVIYGPFSEIYGFGLIVVLLCLYKIRNKKGYIIFLASMAVGTLFEYASSVYLEKVAGYASWNYSSYPFDFQGRIDLVVSVGWGVFGVLFIKYAYPFTCKILNRMNKGLYKVLLWLFFVFMVFDLTLSGLAVDRMGKRGSGVPAGNKIDRFLDEHYPDERLKEIFTSVKFIK</sequence>
<evidence type="ECO:0000313" key="3">
    <source>
        <dbReference type="Proteomes" id="UP000184342"/>
    </source>
</evidence>
<keyword evidence="1" id="KW-0812">Transmembrane</keyword>
<keyword evidence="1" id="KW-1133">Transmembrane helix</keyword>
<dbReference type="STRING" id="1122934.SAMN02745691_02372"/>
<organism evidence="2 3">
    <name type="scientific">Parasporobacterium paucivorans DSM 15970</name>
    <dbReference type="NCBI Taxonomy" id="1122934"/>
    <lineage>
        <taxon>Bacteria</taxon>
        <taxon>Bacillati</taxon>
        <taxon>Bacillota</taxon>
        <taxon>Clostridia</taxon>
        <taxon>Lachnospirales</taxon>
        <taxon>Lachnospiraceae</taxon>
        <taxon>Parasporobacterium</taxon>
    </lineage>
</organism>
<dbReference type="OrthoDB" id="9789229at2"/>
<evidence type="ECO:0000256" key="1">
    <source>
        <dbReference type="SAM" id="Phobius"/>
    </source>
</evidence>
<proteinExistence type="predicted"/>
<protein>
    <submittedName>
        <fullName evidence="2">Putative ABC-transporter type IV</fullName>
    </submittedName>
</protein>
<feature type="transmembrane region" description="Helical" evidence="1">
    <location>
        <begin position="120"/>
        <end position="138"/>
    </location>
</feature>
<keyword evidence="1" id="KW-0472">Membrane</keyword>
<reference evidence="2 3" key="1">
    <citation type="submission" date="2016-11" db="EMBL/GenBank/DDBJ databases">
        <authorList>
            <person name="Jaros S."/>
            <person name="Januszkiewicz K."/>
            <person name="Wedrychowicz H."/>
        </authorList>
    </citation>
    <scope>NUCLEOTIDE SEQUENCE [LARGE SCALE GENOMIC DNA]</scope>
    <source>
        <strain evidence="2 3">DSM 15970</strain>
    </source>
</reference>
<dbReference type="EMBL" id="FQYT01000034">
    <property type="protein sequence ID" value="SHJ68772.1"/>
    <property type="molecule type" value="Genomic_DNA"/>
</dbReference>
<feature type="transmembrane region" description="Helical" evidence="1">
    <location>
        <begin position="15"/>
        <end position="39"/>
    </location>
</feature>
<gene>
    <name evidence="2" type="ORF">SAMN02745691_02372</name>
</gene>
<name>A0A1M6LC77_9FIRM</name>
<feature type="transmembrane region" description="Helical" evidence="1">
    <location>
        <begin position="78"/>
        <end position="100"/>
    </location>
</feature>
<dbReference type="RefSeq" id="WP_073994607.1">
    <property type="nucleotide sequence ID" value="NZ_FQYT01000034.1"/>
</dbReference>
<dbReference type="Pfam" id="PF06541">
    <property type="entry name" value="ABC_trans_CmpB"/>
    <property type="match status" value="1"/>
</dbReference>
<dbReference type="InterPro" id="IPR010540">
    <property type="entry name" value="CmpB_TMEM229"/>
</dbReference>